<dbReference type="Proteomes" id="UP000000226">
    <property type="component" value="Chromosome 9"/>
</dbReference>
<evidence type="ECO:0000313" key="1">
    <source>
        <dbReference type="EMBL" id="ESW09078.1"/>
    </source>
</evidence>
<reference evidence="2" key="1">
    <citation type="journal article" date="2014" name="Nat. Genet.">
        <title>A reference genome for common bean and genome-wide analysis of dual domestications.</title>
        <authorList>
            <person name="Schmutz J."/>
            <person name="McClean P.E."/>
            <person name="Mamidi S."/>
            <person name="Wu G.A."/>
            <person name="Cannon S.B."/>
            <person name="Grimwood J."/>
            <person name="Jenkins J."/>
            <person name="Shu S."/>
            <person name="Song Q."/>
            <person name="Chavarro C."/>
            <person name="Torres-Torres M."/>
            <person name="Geffroy V."/>
            <person name="Moghaddam S.M."/>
            <person name="Gao D."/>
            <person name="Abernathy B."/>
            <person name="Barry K."/>
            <person name="Blair M."/>
            <person name="Brick M.A."/>
            <person name="Chovatia M."/>
            <person name="Gepts P."/>
            <person name="Goodstein D.M."/>
            <person name="Gonzales M."/>
            <person name="Hellsten U."/>
            <person name="Hyten D.L."/>
            <person name="Jia G."/>
            <person name="Kelly J.D."/>
            <person name="Kudrna D."/>
            <person name="Lee R."/>
            <person name="Richard M.M."/>
            <person name="Miklas P.N."/>
            <person name="Osorno J.M."/>
            <person name="Rodrigues J."/>
            <person name="Thareau V."/>
            <person name="Urrea C.A."/>
            <person name="Wang M."/>
            <person name="Yu Y."/>
            <person name="Zhang M."/>
            <person name="Wing R.A."/>
            <person name="Cregan P.B."/>
            <person name="Rokhsar D.S."/>
            <person name="Jackson S.A."/>
        </authorList>
    </citation>
    <scope>NUCLEOTIDE SEQUENCE [LARGE SCALE GENOMIC DNA]</scope>
    <source>
        <strain evidence="2">cv. G19833</strain>
    </source>
</reference>
<dbReference type="EMBL" id="CM002296">
    <property type="protein sequence ID" value="ESW09078.1"/>
    <property type="molecule type" value="Genomic_DNA"/>
</dbReference>
<dbReference type="OMA" id="INEEYWP"/>
<dbReference type="AlphaFoldDB" id="V7AWR9"/>
<name>V7AWR9_PHAVU</name>
<dbReference type="Gramene" id="ESW09078">
    <property type="protein sequence ID" value="ESW09078"/>
    <property type="gene ID" value="PHAVU_009G098400g"/>
</dbReference>
<evidence type="ECO:0000313" key="2">
    <source>
        <dbReference type="Proteomes" id="UP000000226"/>
    </source>
</evidence>
<gene>
    <name evidence="1" type="ORF">PHAVU_009G098400g</name>
</gene>
<evidence type="ECO:0008006" key="3">
    <source>
        <dbReference type="Google" id="ProtNLM"/>
    </source>
</evidence>
<proteinExistence type="predicted"/>
<accession>V7AWR9</accession>
<dbReference type="STRING" id="3885.V7AWR9"/>
<protein>
    <recommendedName>
        <fullName evidence="3">SWIM-type domain-containing protein</fullName>
    </recommendedName>
</protein>
<dbReference type="eggNOG" id="ENOG502R6A7">
    <property type="taxonomic scope" value="Eukaryota"/>
</dbReference>
<keyword evidence="2" id="KW-1185">Reference proteome</keyword>
<organism evidence="1 2">
    <name type="scientific">Phaseolus vulgaris</name>
    <name type="common">Kidney bean</name>
    <name type="synonym">French bean</name>
    <dbReference type="NCBI Taxonomy" id="3885"/>
    <lineage>
        <taxon>Eukaryota</taxon>
        <taxon>Viridiplantae</taxon>
        <taxon>Streptophyta</taxon>
        <taxon>Embryophyta</taxon>
        <taxon>Tracheophyta</taxon>
        <taxon>Spermatophyta</taxon>
        <taxon>Magnoliopsida</taxon>
        <taxon>eudicotyledons</taxon>
        <taxon>Gunneridae</taxon>
        <taxon>Pentapetalae</taxon>
        <taxon>rosids</taxon>
        <taxon>fabids</taxon>
        <taxon>Fabales</taxon>
        <taxon>Fabaceae</taxon>
        <taxon>Papilionoideae</taxon>
        <taxon>50 kb inversion clade</taxon>
        <taxon>NPAAA clade</taxon>
        <taxon>indigoferoid/millettioid clade</taxon>
        <taxon>Phaseoleae</taxon>
        <taxon>Phaseolus</taxon>
    </lineage>
</organism>
<sequence length="285" mass="33792">MLFYYYNIVREENPGATQWLDDIPREKWTLAWDNGKRWGHMTTNLVDSINYVLKKTRNIPISSMVMATYTRCNKFFTYRGRQVEAMMVVGHVYSKVAAKALEDEQSKANTHTVFSFDRRNTRFLVEERQNPRKVQSPSRFAVRLDESWCDYGKFQKLHLPCSHVLVACKYAYHDFARYISHVYTLQQVFHVYERLFGELINEEYWPAYTGQILCPSPYMKITSKGRPKSSQIRTDMDIREQHDQTKKCSYCQTLGHTKRMYSTLLDCALLVTNYVSFCTNYLMYH</sequence>
<dbReference type="OrthoDB" id="1415334at2759"/>